<dbReference type="RefSeq" id="WP_209972011.1">
    <property type="nucleotide sequence ID" value="NZ_JAGGLB010000008.1"/>
</dbReference>
<evidence type="ECO:0000313" key="1">
    <source>
        <dbReference type="EMBL" id="MBP1991248.1"/>
    </source>
</evidence>
<evidence type="ECO:0000313" key="2">
    <source>
        <dbReference type="Proteomes" id="UP001519287"/>
    </source>
</evidence>
<reference evidence="1 2" key="1">
    <citation type="submission" date="2021-03" db="EMBL/GenBank/DDBJ databases">
        <title>Genomic Encyclopedia of Type Strains, Phase IV (KMG-IV): sequencing the most valuable type-strain genomes for metagenomic binning, comparative biology and taxonomic classification.</title>
        <authorList>
            <person name="Goeker M."/>
        </authorList>
    </citation>
    <scope>NUCLEOTIDE SEQUENCE [LARGE SCALE GENOMIC DNA]</scope>
    <source>
        <strain evidence="1 2">DSM 26048</strain>
    </source>
</reference>
<proteinExistence type="predicted"/>
<name>A0ABS4IUL4_9BACL</name>
<sequence length="75" mass="8718">MALNKQLFIAPVSSQVCGIVYDPLTEEAIHTCEDCEEGECRQIYKEREREKEKEDEDEVHPFYLGACGLIMEYML</sequence>
<dbReference type="EMBL" id="JAGGLB010000008">
    <property type="protein sequence ID" value="MBP1991248.1"/>
    <property type="molecule type" value="Genomic_DNA"/>
</dbReference>
<protein>
    <submittedName>
        <fullName evidence="1">Uncharacterized protein</fullName>
    </submittedName>
</protein>
<organism evidence="1 2">
    <name type="scientific">Paenibacillus eucommiae</name>
    <dbReference type="NCBI Taxonomy" id="1355755"/>
    <lineage>
        <taxon>Bacteria</taxon>
        <taxon>Bacillati</taxon>
        <taxon>Bacillota</taxon>
        <taxon>Bacilli</taxon>
        <taxon>Bacillales</taxon>
        <taxon>Paenibacillaceae</taxon>
        <taxon>Paenibacillus</taxon>
    </lineage>
</organism>
<comment type="caution">
    <text evidence="1">The sequence shown here is derived from an EMBL/GenBank/DDBJ whole genome shotgun (WGS) entry which is preliminary data.</text>
</comment>
<dbReference type="Proteomes" id="UP001519287">
    <property type="component" value="Unassembled WGS sequence"/>
</dbReference>
<accession>A0ABS4IUL4</accession>
<gene>
    <name evidence="1" type="ORF">J2Z66_002855</name>
</gene>
<keyword evidence="2" id="KW-1185">Reference proteome</keyword>